<organism evidence="1 2">
    <name type="scientific">Ficus carica</name>
    <name type="common">Common fig</name>
    <dbReference type="NCBI Taxonomy" id="3494"/>
    <lineage>
        <taxon>Eukaryota</taxon>
        <taxon>Viridiplantae</taxon>
        <taxon>Streptophyta</taxon>
        <taxon>Embryophyta</taxon>
        <taxon>Tracheophyta</taxon>
        <taxon>Spermatophyta</taxon>
        <taxon>Magnoliopsida</taxon>
        <taxon>eudicotyledons</taxon>
        <taxon>Gunneridae</taxon>
        <taxon>Pentapetalae</taxon>
        <taxon>rosids</taxon>
        <taxon>fabids</taxon>
        <taxon>Rosales</taxon>
        <taxon>Moraceae</taxon>
        <taxon>Ficeae</taxon>
        <taxon>Ficus</taxon>
    </lineage>
</organism>
<protein>
    <submittedName>
        <fullName evidence="1">Uncharacterized protein</fullName>
    </submittedName>
</protein>
<gene>
    <name evidence="1" type="ORF">TIFTF001_031905</name>
</gene>
<sequence>MCREIMGCHDLRPEAGPALTPMLIGLVLFSPQALQEGSMVAVIELFKRLLLEMFDRGVLRNERIYTSVTHSLC</sequence>
<dbReference type="AlphaFoldDB" id="A0AA88J725"/>
<dbReference type="Proteomes" id="UP001187192">
    <property type="component" value="Unassembled WGS sequence"/>
</dbReference>
<comment type="caution">
    <text evidence="1">The sequence shown here is derived from an EMBL/GenBank/DDBJ whole genome shotgun (WGS) entry which is preliminary data.</text>
</comment>
<name>A0AA88J725_FICCA</name>
<evidence type="ECO:0000313" key="1">
    <source>
        <dbReference type="EMBL" id="GMN62811.1"/>
    </source>
</evidence>
<dbReference type="Gramene" id="FCD_00026327-RA">
    <property type="protein sequence ID" value="FCD_00026327-RA:cds"/>
    <property type="gene ID" value="FCD_00026327"/>
</dbReference>
<reference evidence="1" key="1">
    <citation type="submission" date="2023-07" db="EMBL/GenBank/DDBJ databases">
        <title>draft genome sequence of fig (Ficus carica).</title>
        <authorList>
            <person name="Takahashi T."/>
            <person name="Nishimura K."/>
        </authorList>
    </citation>
    <scope>NUCLEOTIDE SEQUENCE</scope>
</reference>
<keyword evidence="2" id="KW-1185">Reference proteome</keyword>
<dbReference type="EMBL" id="BTGU01000136">
    <property type="protein sequence ID" value="GMN62811.1"/>
    <property type="molecule type" value="Genomic_DNA"/>
</dbReference>
<dbReference type="Gramene" id="FCD_00035286-RA">
    <property type="protein sequence ID" value="FCD_00035286-RA:cds"/>
    <property type="gene ID" value="FCD_00035286"/>
</dbReference>
<evidence type="ECO:0000313" key="2">
    <source>
        <dbReference type="Proteomes" id="UP001187192"/>
    </source>
</evidence>
<proteinExistence type="predicted"/>
<accession>A0AA88J725</accession>